<sequence>MKFLRFLPLALASLAFAGCNDDNETDNDSAAIQVLLIDAPGDYKAVNIDLQKVQVNATNAAGEEGWQDLDSEAGKYNLLSLVNGSYAFIAGQNFPAGHIEQIRLVLGPNNTLTLKDGTTVDLKVPSGQTSGLKINVNEDLKAGVTYSFVLDFDVAKSVVARGNGEYNLKPVIRAVPFALAGSIKGTVTPLAAKPQVMAIRTDVANGDTINTYTDANGGFQVFGAKAGTYRLEFKAAAPYKDTQKENVSVVADNVTSVGVITLTQ</sequence>
<dbReference type="EMBL" id="JADWYK010000007">
    <property type="protein sequence ID" value="MBG8554564.1"/>
    <property type="molecule type" value="Genomic_DNA"/>
</dbReference>
<evidence type="ECO:0000313" key="4">
    <source>
        <dbReference type="Proteomes" id="UP000601099"/>
    </source>
</evidence>
<dbReference type="Pfam" id="PF14321">
    <property type="entry name" value="DUF4382"/>
    <property type="match status" value="1"/>
</dbReference>
<comment type="caution">
    <text evidence="3">The sequence shown here is derived from an EMBL/GenBank/DDBJ whole genome shotgun (WGS) entry which is preliminary data.</text>
</comment>
<dbReference type="InterPro" id="IPR013784">
    <property type="entry name" value="Carb-bd-like_fold"/>
</dbReference>
<evidence type="ECO:0000313" key="3">
    <source>
        <dbReference type="EMBL" id="MBG8554564.1"/>
    </source>
</evidence>
<feature type="signal peptide" evidence="1">
    <location>
        <begin position="1"/>
        <end position="17"/>
    </location>
</feature>
<organism evidence="3 4">
    <name type="scientific">Hymenobacter guriensis</name>
    <dbReference type="NCBI Taxonomy" id="2793065"/>
    <lineage>
        <taxon>Bacteria</taxon>
        <taxon>Pseudomonadati</taxon>
        <taxon>Bacteroidota</taxon>
        <taxon>Cytophagia</taxon>
        <taxon>Cytophagales</taxon>
        <taxon>Hymenobacteraceae</taxon>
        <taxon>Hymenobacter</taxon>
    </lineage>
</organism>
<gene>
    <name evidence="3" type="ORF">I5L79_13480</name>
</gene>
<protein>
    <submittedName>
        <fullName evidence="3">DUF4382 domain-containing protein</fullName>
    </submittedName>
</protein>
<keyword evidence="1" id="KW-0732">Signal</keyword>
<proteinExistence type="predicted"/>
<evidence type="ECO:0000256" key="1">
    <source>
        <dbReference type="SAM" id="SignalP"/>
    </source>
</evidence>
<feature type="domain" description="DUF4382" evidence="2">
    <location>
        <begin position="30"/>
        <end position="170"/>
    </location>
</feature>
<reference evidence="3 4" key="1">
    <citation type="submission" date="2020-11" db="EMBL/GenBank/DDBJ databases">
        <title>Hymenobacter sp.</title>
        <authorList>
            <person name="Kim M.K."/>
        </authorList>
    </citation>
    <scope>NUCLEOTIDE SEQUENCE [LARGE SCALE GENOMIC DNA]</scope>
    <source>
        <strain evidence="3 4">BT594</strain>
    </source>
</reference>
<feature type="chain" id="PRO_5047171097" evidence="1">
    <location>
        <begin position="18"/>
        <end position="264"/>
    </location>
</feature>
<dbReference type="SUPFAM" id="SSF49452">
    <property type="entry name" value="Starch-binding domain-like"/>
    <property type="match status" value="1"/>
</dbReference>
<dbReference type="Proteomes" id="UP000601099">
    <property type="component" value="Unassembled WGS sequence"/>
</dbReference>
<accession>A0ABS0L5A9</accession>
<name>A0ABS0L5A9_9BACT</name>
<dbReference type="InterPro" id="IPR025491">
    <property type="entry name" value="DUF4382"/>
</dbReference>
<keyword evidence="4" id="KW-1185">Reference proteome</keyword>
<dbReference type="Gene3D" id="2.60.40.1120">
    <property type="entry name" value="Carboxypeptidase-like, regulatory domain"/>
    <property type="match status" value="1"/>
</dbReference>
<evidence type="ECO:0000259" key="2">
    <source>
        <dbReference type="Pfam" id="PF14321"/>
    </source>
</evidence>
<dbReference type="PROSITE" id="PS51257">
    <property type="entry name" value="PROKAR_LIPOPROTEIN"/>
    <property type="match status" value="1"/>
</dbReference>
<dbReference type="RefSeq" id="WP_196955580.1">
    <property type="nucleotide sequence ID" value="NZ_JADWYK010000007.1"/>
</dbReference>